<evidence type="ECO:0000256" key="2">
    <source>
        <dbReference type="ARBA" id="ARBA00017228"/>
    </source>
</evidence>
<dbReference type="SFLD" id="SFLDG01082">
    <property type="entry name" value="B12-binding_domain_containing"/>
    <property type="match status" value="1"/>
</dbReference>
<dbReference type="SFLD" id="SFLDF00562">
    <property type="entry name" value="HemN-like__clustered_with_heat"/>
    <property type="match status" value="1"/>
</dbReference>
<evidence type="ECO:0000256" key="9">
    <source>
        <dbReference type="RuleBase" id="RU364116"/>
    </source>
</evidence>
<evidence type="ECO:0000256" key="3">
    <source>
        <dbReference type="ARBA" id="ARBA00022617"/>
    </source>
</evidence>
<dbReference type="InterPro" id="IPR058240">
    <property type="entry name" value="rSAM_sf"/>
</dbReference>
<dbReference type="GeneID" id="66580378"/>
<dbReference type="InterPro" id="IPR007197">
    <property type="entry name" value="rSAM"/>
</dbReference>
<dbReference type="GO" id="GO:0005737">
    <property type="term" value="C:cytoplasm"/>
    <property type="evidence" value="ECO:0007669"/>
    <property type="project" value="UniProtKB-SubCell"/>
</dbReference>
<dbReference type="Gene3D" id="3.20.20.70">
    <property type="entry name" value="Aldolase class I"/>
    <property type="match status" value="1"/>
</dbReference>
<dbReference type="Proteomes" id="UP000265489">
    <property type="component" value="Unassembled WGS sequence"/>
</dbReference>
<dbReference type="InterPro" id="IPR013785">
    <property type="entry name" value="Aldolase_TIM"/>
</dbReference>
<dbReference type="AlphaFoldDB" id="A0A395W9P3"/>
<evidence type="ECO:0000256" key="7">
    <source>
        <dbReference type="ARBA" id="ARBA00023014"/>
    </source>
</evidence>
<dbReference type="PROSITE" id="PS51918">
    <property type="entry name" value="RADICAL_SAM"/>
    <property type="match status" value="1"/>
</dbReference>
<protein>
    <recommendedName>
        <fullName evidence="2 9">Heme chaperone HemW</fullName>
    </recommendedName>
</protein>
<accession>A0A395W9P3</accession>
<feature type="domain" description="Radical SAM core" evidence="10">
    <location>
        <begin position="1"/>
        <end position="223"/>
    </location>
</feature>
<dbReference type="InterPro" id="IPR034505">
    <property type="entry name" value="Coproporphyrinogen-III_oxidase"/>
</dbReference>
<dbReference type="Pfam" id="PF06969">
    <property type="entry name" value="HemN_C"/>
    <property type="match status" value="1"/>
</dbReference>
<dbReference type="NCBIfam" id="TIGR00539">
    <property type="entry name" value="hemN_rel"/>
    <property type="match status" value="1"/>
</dbReference>
<keyword evidence="5 9" id="KW-0479">Metal-binding</keyword>
<keyword evidence="6 9" id="KW-0408">Iron</keyword>
<dbReference type="EMBL" id="QRYQ01000028">
    <property type="protein sequence ID" value="RGU89503.1"/>
    <property type="molecule type" value="Genomic_DNA"/>
</dbReference>
<dbReference type="GO" id="GO:0004109">
    <property type="term" value="F:coproporphyrinogen oxidase activity"/>
    <property type="evidence" value="ECO:0007669"/>
    <property type="project" value="InterPro"/>
</dbReference>
<evidence type="ECO:0000256" key="8">
    <source>
        <dbReference type="ARBA" id="ARBA00023186"/>
    </source>
</evidence>
<evidence type="ECO:0000256" key="4">
    <source>
        <dbReference type="ARBA" id="ARBA00022691"/>
    </source>
</evidence>
<keyword evidence="7 9" id="KW-0411">Iron-sulfur</keyword>
<gene>
    <name evidence="11" type="ORF">DWW32_11205</name>
</gene>
<proteinExistence type="inferred from homology"/>
<dbReference type="SFLD" id="SFLDG01065">
    <property type="entry name" value="anaerobic_coproporphyrinogen-I"/>
    <property type="match status" value="1"/>
</dbReference>
<dbReference type="GO" id="GO:0006779">
    <property type="term" value="P:porphyrin-containing compound biosynthetic process"/>
    <property type="evidence" value="ECO:0007669"/>
    <property type="project" value="InterPro"/>
</dbReference>
<organism evidence="11 12">
    <name type="scientific">Holdemanella biformis</name>
    <dbReference type="NCBI Taxonomy" id="1735"/>
    <lineage>
        <taxon>Bacteria</taxon>
        <taxon>Bacillati</taxon>
        <taxon>Bacillota</taxon>
        <taxon>Erysipelotrichia</taxon>
        <taxon>Erysipelotrichales</taxon>
        <taxon>Erysipelotrichaceae</taxon>
        <taxon>Holdemanella</taxon>
    </lineage>
</organism>
<evidence type="ECO:0000259" key="10">
    <source>
        <dbReference type="PROSITE" id="PS51918"/>
    </source>
</evidence>
<name>A0A395W9P3_9FIRM</name>
<evidence type="ECO:0000256" key="1">
    <source>
        <dbReference type="ARBA" id="ARBA00006100"/>
    </source>
</evidence>
<keyword evidence="9" id="KW-0963">Cytoplasm</keyword>
<evidence type="ECO:0000256" key="5">
    <source>
        <dbReference type="ARBA" id="ARBA00022723"/>
    </source>
</evidence>
<evidence type="ECO:0000313" key="12">
    <source>
        <dbReference type="Proteomes" id="UP000265489"/>
    </source>
</evidence>
<comment type="similarity">
    <text evidence="1">Belongs to the anaerobic coproporphyrinogen-III oxidase family. HemW subfamily.</text>
</comment>
<evidence type="ECO:0000256" key="6">
    <source>
        <dbReference type="ARBA" id="ARBA00023004"/>
    </source>
</evidence>
<keyword evidence="8 9" id="KW-0143">Chaperone</keyword>
<comment type="function">
    <text evidence="9">Probably acts as a heme chaperone, transferring heme to an unknown acceptor. Binds one molecule of heme per monomer, possibly covalently. Binds 1 [4Fe-4S] cluster. The cluster is coordinated with 3 cysteines and an exchangeable S-adenosyl-L-methionine.</text>
</comment>
<dbReference type="GO" id="GO:0051539">
    <property type="term" value="F:4 iron, 4 sulfur cluster binding"/>
    <property type="evidence" value="ECO:0007669"/>
    <property type="project" value="UniProtKB-UniRule"/>
</dbReference>
<dbReference type="SFLD" id="SFLDS00029">
    <property type="entry name" value="Radical_SAM"/>
    <property type="match status" value="1"/>
</dbReference>
<dbReference type="GO" id="GO:0046872">
    <property type="term" value="F:metal ion binding"/>
    <property type="evidence" value="ECO:0007669"/>
    <property type="project" value="UniProtKB-UniRule"/>
</dbReference>
<keyword evidence="9" id="KW-0004">4Fe-4S</keyword>
<dbReference type="InterPro" id="IPR010723">
    <property type="entry name" value="HemN_C"/>
</dbReference>
<dbReference type="InterPro" id="IPR004559">
    <property type="entry name" value="HemW-like"/>
</dbReference>
<dbReference type="Pfam" id="PF04055">
    <property type="entry name" value="Radical_SAM"/>
    <property type="match status" value="1"/>
</dbReference>
<dbReference type="SMART" id="SM00729">
    <property type="entry name" value="Elp3"/>
    <property type="match status" value="1"/>
</dbReference>
<keyword evidence="3 9" id="KW-0349">Heme</keyword>
<dbReference type="PANTHER" id="PTHR13932">
    <property type="entry name" value="COPROPORPHYRINIGEN III OXIDASE"/>
    <property type="match status" value="1"/>
</dbReference>
<dbReference type="InterPro" id="IPR006638">
    <property type="entry name" value="Elp3/MiaA/NifB-like_rSAM"/>
</dbReference>
<dbReference type="RefSeq" id="WP_118325818.1">
    <property type="nucleotide sequence ID" value="NZ_QRYH01000025.1"/>
</dbReference>
<sequence length="359" mass="41042">MVPSAYVHIPFCDSICAYCDFVRIQKNESFFSSWKEKLIQEIQEYKISSLHTLYFGGGTPSLLSVDDFVSIRNCFPKDIEEFTVECNPESLDEDKLNAYVALGVNRISLGVQSFKDDLLKVCRRTHTASQAISVIENIKKSSISTFSIDLIFGLPNQTMEDVKKDISTFLSLDIPHLSIYSLQIEENSIFGKTGVESCDSDLEADMFEYITKTLEAAGYIHYEISSFCKPGHYSKHNLAYWQDKDFYGFGCGASGRINGIRYDNTTSLKEYCSNGPCPVYIDETLAERGMDAIMMALRTKFGLNIREWNLKYQSDFKEHYAQVLDKYREYFCFEGECIYLKDAGLEILNTILVDFMLIE</sequence>
<dbReference type="SUPFAM" id="SSF102114">
    <property type="entry name" value="Radical SAM enzymes"/>
    <property type="match status" value="1"/>
</dbReference>
<keyword evidence="4 9" id="KW-0949">S-adenosyl-L-methionine</keyword>
<comment type="caution">
    <text evidence="11">The sequence shown here is derived from an EMBL/GenBank/DDBJ whole genome shotgun (WGS) entry which is preliminary data.</text>
</comment>
<reference evidence="11 12" key="1">
    <citation type="submission" date="2018-08" db="EMBL/GenBank/DDBJ databases">
        <title>A genome reference for cultivated species of the human gut microbiota.</title>
        <authorList>
            <person name="Zou Y."/>
            <person name="Xue W."/>
            <person name="Luo G."/>
        </authorList>
    </citation>
    <scope>NUCLEOTIDE SEQUENCE [LARGE SCALE GENOMIC DNA]</scope>
    <source>
        <strain evidence="11 12">AF15-20</strain>
    </source>
</reference>
<dbReference type="PANTHER" id="PTHR13932:SF5">
    <property type="entry name" value="RADICAL S-ADENOSYL METHIONINE DOMAIN-CONTAINING PROTEIN 1, MITOCHONDRIAL"/>
    <property type="match status" value="1"/>
</dbReference>
<evidence type="ECO:0000313" key="11">
    <source>
        <dbReference type="EMBL" id="RGU89503.1"/>
    </source>
</evidence>
<comment type="subcellular location">
    <subcellularLocation>
        <location evidence="9">Cytoplasm</location>
    </subcellularLocation>
</comment>